<protein>
    <submittedName>
        <fullName evidence="2">Uncharacterized protein</fullName>
    </submittedName>
</protein>
<keyword evidence="3" id="KW-1185">Reference proteome</keyword>
<name>A0AAW0GEL6_9APHY</name>
<dbReference type="Proteomes" id="UP001385951">
    <property type="component" value="Unassembled WGS sequence"/>
</dbReference>
<accession>A0AAW0GEL6</accession>
<feature type="region of interest" description="Disordered" evidence="1">
    <location>
        <begin position="128"/>
        <end position="197"/>
    </location>
</feature>
<dbReference type="EMBL" id="JASBNA010000006">
    <property type="protein sequence ID" value="KAK7690937.1"/>
    <property type="molecule type" value="Genomic_DNA"/>
</dbReference>
<dbReference type="AlphaFoldDB" id="A0AAW0GEL6"/>
<proteinExistence type="predicted"/>
<organism evidence="2 3">
    <name type="scientific">Cerrena zonata</name>
    <dbReference type="NCBI Taxonomy" id="2478898"/>
    <lineage>
        <taxon>Eukaryota</taxon>
        <taxon>Fungi</taxon>
        <taxon>Dikarya</taxon>
        <taxon>Basidiomycota</taxon>
        <taxon>Agaricomycotina</taxon>
        <taxon>Agaricomycetes</taxon>
        <taxon>Polyporales</taxon>
        <taxon>Cerrenaceae</taxon>
        <taxon>Cerrena</taxon>
    </lineage>
</organism>
<feature type="compositionally biased region" description="Low complexity" evidence="1">
    <location>
        <begin position="171"/>
        <end position="181"/>
    </location>
</feature>
<evidence type="ECO:0000313" key="2">
    <source>
        <dbReference type="EMBL" id="KAK7690937.1"/>
    </source>
</evidence>
<reference evidence="2 3" key="1">
    <citation type="submission" date="2022-09" db="EMBL/GenBank/DDBJ databases">
        <authorList>
            <person name="Palmer J.M."/>
        </authorList>
    </citation>
    <scope>NUCLEOTIDE SEQUENCE [LARGE SCALE GENOMIC DNA]</scope>
    <source>
        <strain evidence="2 3">DSM 7382</strain>
    </source>
</reference>
<comment type="caution">
    <text evidence="2">The sequence shown here is derived from an EMBL/GenBank/DDBJ whole genome shotgun (WGS) entry which is preliminary data.</text>
</comment>
<sequence length="437" mass="49493">MNFSYAPDFVIKKKRKRSKQPVDPCLGYYLSSPSIAAYPSPRPIPHEALGLLPEENTINLDLPHEPIPLVLVTPGEQAVARTTNVQPECQITVEDFLKWSAKTPSRTYKKRKRKLKVVDICAPYNTSIHDLSSSDRNGSSEDELRPTKRHNIRRINSEDTEGSAYTPSVHPSACEEASSPSPKKRKRYRKAKKVKPSMDRLRAAALRSHVNLPDNPNDARMPGLRPLDLEPMSPCLACSPEHKKWRYVDPRKTPRYPDVLSATSYPRNCPDSPSARKEFKCISYWTPQIVPTISDRATPELSKSRTAKKRGRTHIEPPSYDTRSSMAPLAFVSLEEHEKLLIERNPNAETFRTNPGAVTEILPSFMIPRRTPDGRRNLFDQSNITSNTPELFVTSLSHVRDPFNTLLSPFSDQSQETARIQLENLLRSNADNSSIYD</sequence>
<feature type="compositionally biased region" description="Basic residues" evidence="1">
    <location>
        <begin position="182"/>
        <end position="195"/>
    </location>
</feature>
<evidence type="ECO:0000313" key="3">
    <source>
        <dbReference type="Proteomes" id="UP001385951"/>
    </source>
</evidence>
<feature type="compositionally biased region" description="Polar residues" evidence="1">
    <location>
        <begin position="128"/>
        <end position="137"/>
    </location>
</feature>
<gene>
    <name evidence="2" type="ORF">QCA50_006040</name>
</gene>
<feature type="region of interest" description="Disordered" evidence="1">
    <location>
        <begin position="299"/>
        <end position="322"/>
    </location>
</feature>
<evidence type="ECO:0000256" key="1">
    <source>
        <dbReference type="SAM" id="MobiDB-lite"/>
    </source>
</evidence>